<dbReference type="Proteomes" id="UP000326979">
    <property type="component" value="Unassembled WGS sequence"/>
</dbReference>
<comment type="caution">
    <text evidence="1">The sequence shown here is derived from an EMBL/GenBank/DDBJ whole genome shotgun (WGS) entry which is preliminary data.</text>
</comment>
<evidence type="ECO:0000313" key="2">
    <source>
        <dbReference type="Proteomes" id="UP000326979"/>
    </source>
</evidence>
<evidence type="ECO:0000313" key="1">
    <source>
        <dbReference type="EMBL" id="MPY40499.1"/>
    </source>
</evidence>
<organism evidence="1 2">
    <name type="scientific">Streptomyces phyllanthi</name>
    <dbReference type="NCBI Taxonomy" id="1803180"/>
    <lineage>
        <taxon>Bacteria</taxon>
        <taxon>Bacillati</taxon>
        <taxon>Actinomycetota</taxon>
        <taxon>Actinomycetes</taxon>
        <taxon>Kitasatosporales</taxon>
        <taxon>Streptomycetaceae</taxon>
        <taxon>Streptomyces</taxon>
    </lineage>
</organism>
<gene>
    <name evidence="1" type="ORF">FNH04_11455</name>
</gene>
<proteinExistence type="predicted"/>
<sequence length="63" mass="6399">MASCRSFSAFTAAVYSALPSTRLGAGMSSTFFGSGRVSRGGMALRTDARPVPAAVIWLAAVSA</sequence>
<protein>
    <submittedName>
        <fullName evidence="1">Uncharacterized protein</fullName>
    </submittedName>
</protein>
<accession>A0A5N8VZU1</accession>
<dbReference type="EMBL" id="VJZE01000056">
    <property type="protein sequence ID" value="MPY40499.1"/>
    <property type="molecule type" value="Genomic_DNA"/>
</dbReference>
<dbReference type="AlphaFoldDB" id="A0A5N8VZU1"/>
<keyword evidence="2" id="KW-1185">Reference proteome</keyword>
<reference evidence="1 2" key="1">
    <citation type="submission" date="2019-07" db="EMBL/GenBank/DDBJ databases">
        <title>New species of Amycolatopsis and Streptomyces.</title>
        <authorList>
            <person name="Duangmal K."/>
            <person name="Teo W.F.A."/>
            <person name="Lipun K."/>
        </authorList>
    </citation>
    <scope>NUCLEOTIDE SEQUENCE [LARGE SCALE GENOMIC DNA]</scope>
    <source>
        <strain evidence="1 2">TISTR 2346</strain>
    </source>
</reference>
<name>A0A5N8VZU1_9ACTN</name>